<dbReference type="PROSITE" id="PS51202">
    <property type="entry name" value="RCK_C"/>
    <property type="match status" value="1"/>
</dbReference>
<dbReference type="Pfam" id="PF02254">
    <property type="entry name" value="TrkA_N"/>
    <property type="match status" value="1"/>
</dbReference>
<evidence type="ECO:0000259" key="8">
    <source>
        <dbReference type="PROSITE" id="PS51202"/>
    </source>
</evidence>
<evidence type="ECO:0000256" key="1">
    <source>
        <dbReference type="ARBA" id="ARBA00017378"/>
    </source>
</evidence>
<dbReference type="InterPro" id="IPR006037">
    <property type="entry name" value="RCK_C"/>
</dbReference>
<proteinExistence type="predicted"/>
<evidence type="ECO:0000256" key="2">
    <source>
        <dbReference type="ARBA" id="ARBA00022448"/>
    </source>
</evidence>
<evidence type="ECO:0000256" key="4">
    <source>
        <dbReference type="ARBA" id="ARBA00022958"/>
    </source>
</evidence>
<dbReference type="GO" id="GO:0005886">
    <property type="term" value="C:plasma membrane"/>
    <property type="evidence" value="ECO:0007669"/>
    <property type="project" value="InterPro"/>
</dbReference>
<protein>
    <recommendedName>
        <fullName evidence="1">Trk system potassium uptake protein TrkA</fullName>
    </recommendedName>
</protein>
<dbReference type="AlphaFoldDB" id="A0A937M330"/>
<evidence type="ECO:0000259" key="7">
    <source>
        <dbReference type="PROSITE" id="PS51201"/>
    </source>
</evidence>
<dbReference type="Gene3D" id="3.40.50.720">
    <property type="entry name" value="NAD(P)-binding Rossmann-like Domain"/>
    <property type="match status" value="1"/>
</dbReference>
<dbReference type="EMBL" id="JADHSG010000012">
    <property type="protein sequence ID" value="MBL6903735.1"/>
    <property type="molecule type" value="Genomic_DNA"/>
</dbReference>
<organism evidence="9 10">
    <name type="scientific">SAR86 cluster bacterium</name>
    <dbReference type="NCBI Taxonomy" id="2030880"/>
    <lineage>
        <taxon>Bacteria</taxon>
        <taxon>Pseudomonadati</taxon>
        <taxon>Pseudomonadota</taxon>
        <taxon>Gammaproteobacteria</taxon>
        <taxon>SAR86 cluster</taxon>
    </lineage>
</organism>
<dbReference type="GO" id="GO:0015079">
    <property type="term" value="F:potassium ion transmembrane transporter activity"/>
    <property type="evidence" value="ECO:0007669"/>
    <property type="project" value="InterPro"/>
</dbReference>
<evidence type="ECO:0000313" key="9">
    <source>
        <dbReference type="EMBL" id="MBL6903735.1"/>
    </source>
</evidence>
<keyword evidence="3" id="KW-0633">Potassium transport</keyword>
<keyword evidence="5" id="KW-0520">NAD</keyword>
<dbReference type="InterPro" id="IPR036291">
    <property type="entry name" value="NAD(P)-bd_dom_sf"/>
</dbReference>
<dbReference type="InterPro" id="IPR003148">
    <property type="entry name" value="RCK_N"/>
</dbReference>
<feature type="domain" description="RCK N-terminal" evidence="7">
    <location>
        <begin position="1"/>
        <end position="120"/>
    </location>
</feature>
<evidence type="ECO:0000256" key="5">
    <source>
        <dbReference type="ARBA" id="ARBA00023027"/>
    </source>
</evidence>
<sequence length="251" mass="27485">MKVVILGAGKVGESLARNLSQDGYDISLVDLNKNKIDYLQDRLDVAAIVGHAAHPNSFKKSGADSETIVLAVTNNDEVNIAACQIAKAQFSVKKTICRFKDNTYLSCLDSFGENVIDIPISPENEVTSHLKDLIDHPGAEQIEEFADGKVKLVSVKVKKSGKLVDRALRTIEDDMPGIESYIPTIYRKGKPFIPNGDTIVKEGDEVYFVTANENVDAVVNEMRLEADPYSRVMIIGGGKIGFNLAQRLEDS</sequence>
<name>A0A937M330_9GAMM</name>
<comment type="caution">
    <text evidence="9">The sequence shown here is derived from an EMBL/GenBank/DDBJ whole genome shotgun (WGS) entry which is preliminary data.</text>
</comment>
<dbReference type="SUPFAM" id="SSF116726">
    <property type="entry name" value="TrkA C-terminal domain-like"/>
    <property type="match status" value="1"/>
</dbReference>
<dbReference type="InterPro" id="IPR050721">
    <property type="entry name" value="Trk_Ktr_HKT_K-transport"/>
</dbReference>
<dbReference type="Proteomes" id="UP000705230">
    <property type="component" value="Unassembled WGS sequence"/>
</dbReference>
<dbReference type="SUPFAM" id="SSF51735">
    <property type="entry name" value="NAD(P)-binding Rossmann-fold domains"/>
    <property type="match status" value="1"/>
</dbReference>
<keyword evidence="6" id="KW-0406">Ion transport</keyword>
<keyword evidence="4" id="KW-0630">Potassium</keyword>
<evidence type="ECO:0000313" key="10">
    <source>
        <dbReference type="Proteomes" id="UP000705230"/>
    </source>
</evidence>
<evidence type="ECO:0000256" key="3">
    <source>
        <dbReference type="ARBA" id="ARBA00022538"/>
    </source>
</evidence>
<dbReference type="PRINTS" id="PR00335">
    <property type="entry name" value="KUPTAKETRKA"/>
</dbReference>
<dbReference type="PANTHER" id="PTHR43833:SF5">
    <property type="entry name" value="TRK SYSTEM POTASSIUM UPTAKE PROTEIN TRKA"/>
    <property type="match status" value="1"/>
</dbReference>
<dbReference type="Gene3D" id="3.30.70.1450">
    <property type="entry name" value="Regulator of K+ conductance, C-terminal domain"/>
    <property type="match status" value="1"/>
</dbReference>
<dbReference type="Pfam" id="PF02080">
    <property type="entry name" value="TrkA_C"/>
    <property type="match status" value="1"/>
</dbReference>
<accession>A0A937M330</accession>
<gene>
    <name evidence="9" type="ORF">ISR29_05990</name>
</gene>
<dbReference type="PANTHER" id="PTHR43833">
    <property type="entry name" value="POTASSIUM CHANNEL PROTEIN 2-RELATED-RELATED"/>
    <property type="match status" value="1"/>
</dbReference>
<keyword evidence="2" id="KW-0813">Transport</keyword>
<dbReference type="InterPro" id="IPR036721">
    <property type="entry name" value="RCK_C_sf"/>
</dbReference>
<feature type="non-terminal residue" evidence="9">
    <location>
        <position position="251"/>
    </location>
</feature>
<evidence type="ECO:0000256" key="6">
    <source>
        <dbReference type="ARBA" id="ARBA00023065"/>
    </source>
</evidence>
<reference evidence="9" key="1">
    <citation type="submission" date="2020-10" db="EMBL/GenBank/DDBJ databases">
        <title>Microbiome of the Black Sea water column analyzed by genome centric metagenomics.</title>
        <authorList>
            <person name="Cabello-Yeves P.J."/>
            <person name="Callieri C."/>
            <person name="Picazo A."/>
            <person name="Mehrshad M."/>
            <person name="Haro-Moreno J.M."/>
            <person name="Roda-Garcia J."/>
            <person name="Dzembekova N."/>
            <person name="Slabakova V."/>
            <person name="Slabakova N."/>
            <person name="Moncheva S."/>
            <person name="Rodriguez-Valera F."/>
        </authorList>
    </citation>
    <scope>NUCLEOTIDE SEQUENCE</scope>
    <source>
        <strain evidence="9">BS30m-G43</strain>
    </source>
</reference>
<dbReference type="PROSITE" id="PS51201">
    <property type="entry name" value="RCK_N"/>
    <property type="match status" value="1"/>
</dbReference>
<feature type="domain" description="RCK C-terminal" evidence="8">
    <location>
        <begin position="140"/>
        <end position="224"/>
    </location>
</feature>
<dbReference type="InterPro" id="IPR006036">
    <property type="entry name" value="K_uptake_TrkA"/>
</dbReference>